<dbReference type="InterPro" id="IPR036179">
    <property type="entry name" value="Ig-like_dom_sf"/>
</dbReference>
<dbReference type="GO" id="GO:0007342">
    <property type="term" value="P:fusion of sperm to egg plasma membrane involved in single fertilization"/>
    <property type="evidence" value="ECO:0007669"/>
    <property type="project" value="InterPro"/>
</dbReference>
<evidence type="ECO:0000256" key="1">
    <source>
        <dbReference type="SAM" id="Phobius"/>
    </source>
</evidence>
<sequence length="284" mass="32171">MGPCFTLLLAALADCLCLARLCIMCDPFVVAALKTLEQSYLPTHLAPEHHENVMKRVEQAVTDFKDLPLNQATYMGAVDEDTLEQASWSFLKDLKRITDSDVKGELFIKELFWMLRLQKDIFATLATRFQKEERRIEVHRLEDMVLDCQLSWHHASEGLTDYSFYKVWGNNSETLLSKGKDPYLTKSMVGPEDAGYYRCELGTINAGPATIIHFRVIVLPQRTFEEKPATNIITQEVEGPGQVTAENPEPIIMHHPKPERNLKQRLLILLVLGFVVLVASAIAS</sequence>
<protein>
    <submittedName>
        <fullName evidence="4">Izumo sperm-egg fusion protein 1</fullName>
    </submittedName>
</protein>
<dbReference type="InterPro" id="IPR032699">
    <property type="entry name" value="Izumo-Ig"/>
</dbReference>
<dbReference type="PANTHER" id="PTHR35540:SF1">
    <property type="entry name" value="IZUMO SPERM-EGG FUSION PROTEIN 1"/>
    <property type="match status" value="1"/>
</dbReference>
<comment type="caution">
    <text evidence="4">The sequence shown here is derived from an EMBL/GenBank/DDBJ whole genome shotgun (WGS) entry which is preliminary data.</text>
</comment>
<accession>A0A8J6KM11</accession>
<evidence type="ECO:0000256" key="2">
    <source>
        <dbReference type="SAM" id="SignalP"/>
    </source>
</evidence>
<dbReference type="Pfam" id="PF16706">
    <property type="entry name" value="Izumo-Ig"/>
    <property type="match status" value="1"/>
</dbReference>
<dbReference type="Proteomes" id="UP000710432">
    <property type="component" value="Unassembled WGS sequence"/>
</dbReference>
<feature type="chain" id="PRO_5035212411" evidence="2">
    <location>
        <begin position="20"/>
        <end position="284"/>
    </location>
</feature>
<evidence type="ECO:0000313" key="4">
    <source>
        <dbReference type="EMBL" id="KAH0504741.1"/>
    </source>
</evidence>
<name>A0A8J6KM11_MICOH</name>
<dbReference type="PANTHER" id="PTHR35540">
    <property type="entry name" value="IZUMO SPERM-EGG FUSION PROTEIN 1"/>
    <property type="match status" value="1"/>
</dbReference>
<keyword evidence="1" id="KW-1133">Transmembrane helix</keyword>
<reference evidence="4" key="1">
    <citation type="submission" date="2020-03" db="EMBL/GenBank/DDBJ databases">
        <title>Studies in the Genomics of Life Span.</title>
        <authorList>
            <person name="Glass D."/>
        </authorList>
    </citation>
    <scope>NUCLEOTIDE SEQUENCE</scope>
    <source>
        <strain evidence="4">LTLLF</strain>
        <tissue evidence="4">Muscle</tissue>
    </source>
</reference>
<proteinExistence type="predicted"/>
<feature type="signal peptide" evidence="2">
    <location>
        <begin position="1"/>
        <end position="19"/>
    </location>
</feature>
<keyword evidence="1" id="KW-0812">Transmembrane</keyword>
<dbReference type="GO" id="GO:0086080">
    <property type="term" value="F:protein binding involved in heterotypic cell-cell adhesion"/>
    <property type="evidence" value="ECO:0007669"/>
    <property type="project" value="TreeGrafter"/>
</dbReference>
<dbReference type="GO" id="GO:0035036">
    <property type="term" value="P:sperm-egg recognition"/>
    <property type="evidence" value="ECO:0007669"/>
    <property type="project" value="InterPro"/>
</dbReference>
<dbReference type="AlphaFoldDB" id="A0A8J6KM11"/>
<evidence type="ECO:0000313" key="5">
    <source>
        <dbReference type="Proteomes" id="UP000710432"/>
    </source>
</evidence>
<keyword evidence="2" id="KW-0732">Signal</keyword>
<dbReference type="EMBL" id="JAATJU010024899">
    <property type="protein sequence ID" value="KAH0504741.1"/>
    <property type="molecule type" value="Genomic_DNA"/>
</dbReference>
<feature type="domain" description="Izumo protein immunoglobulin" evidence="3">
    <location>
        <begin position="134"/>
        <end position="221"/>
    </location>
</feature>
<organism evidence="4 5">
    <name type="scientific">Microtus ochrogaster</name>
    <name type="common">Prairie vole</name>
    <dbReference type="NCBI Taxonomy" id="79684"/>
    <lineage>
        <taxon>Eukaryota</taxon>
        <taxon>Metazoa</taxon>
        <taxon>Chordata</taxon>
        <taxon>Craniata</taxon>
        <taxon>Vertebrata</taxon>
        <taxon>Euteleostomi</taxon>
        <taxon>Mammalia</taxon>
        <taxon>Eutheria</taxon>
        <taxon>Euarchontoglires</taxon>
        <taxon>Glires</taxon>
        <taxon>Rodentia</taxon>
        <taxon>Myomorpha</taxon>
        <taxon>Muroidea</taxon>
        <taxon>Cricetidae</taxon>
        <taxon>Arvicolinae</taxon>
        <taxon>Microtus</taxon>
    </lineage>
</organism>
<keyword evidence="1" id="KW-0472">Membrane</keyword>
<dbReference type="InterPro" id="IPR032700">
    <property type="entry name" value="IZUMO1"/>
</dbReference>
<dbReference type="GO" id="GO:0005886">
    <property type="term" value="C:plasma membrane"/>
    <property type="evidence" value="ECO:0007669"/>
    <property type="project" value="TreeGrafter"/>
</dbReference>
<gene>
    <name evidence="4" type="ORF">LTLLF_181600</name>
</gene>
<dbReference type="SUPFAM" id="SSF48726">
    <property type="entry name" value="Immunoglobulin"/>
    <property type="match status" value="1"/>
</dbReference>
<feature type="transmembrane region" description="Helical" evidence="1">
    <location>
        <begin position="266"/>
        <end position="283"/>
    </location>
</feature>
<dbReference type="GO" id="GO:0002080">
    <property type="term" value="C:acrosomal membrane"/>
    <property type="evidence" value="ECO:0007669"/>
    <property type="project" value="TreeGrafter"/>
</dbReference>
<dbReference type="GO" id="GO:0005102">
    <property type="term" value="F:signaling receptor binding"/>
    <property type="evidence" value="ECO:0007669"/>
    <property type="project" value="InterPro"/>
</dbReference>
<evidence type="ECO:0000259" key="3">
    <source>
        <dbReference type="Pfam" id="PF16706"/>
    </source>
</evidence>